<dbReference type="EMBL" id="JAAALK010000082">
    <property type="protein sequence ID" value="KAG8088163.1"/>
    <property type="molecule type" value="Genomic_DNA"/>
</dbReference>
<gene>
    <name evidence="2" type="ORF">GUJ93_ZPchr0010g10891</name>
</gene>
<protein>
    <submittedName>
        <fullName evidence="2">Uncharacterized protein</fullName>
    </submittedName>
</protein>
<keyword evidence="3" id="KW-1185">Reference proteome</keyword>
<reference evidence="2" key="1">
    <citation type="journal article" date="2021" name="bioRxiv">
        <title>Whole Genome Assembly and Annotation of Northern Wild Rice, Zizania palustris L., Supports a Whole Genome Duplication in the Zizania Genus.</title>
        <authorList>
            <person name="Haas M."/>
            <person name="Kono T."/>
            <person name="Macchietto M."/>
            <person name="Millas R."/>
            <person name="McGilp L."/>
            <person name="Shao M."/>
            <person name="Duquette J."/>
            <person name="Hirsch C.N."/>
            <person name="Kimball J."/>
        </authorList>
    </citation>
    <scope>NUCLEOTIDE SEQUENCE</scope>
    <source>
        <tissue evidence="2">Fresh leaf tissue</tissue>
    </source>
</reference>
<proteinExistence type="predicted"/>
<name>A0A8J5WCC2_ZIZPA</name>
<reference evidence="2" key="2">
    <citation type="submission" date="2021-02" db="EMBL/GenBank/DDBJ databases">
        <authorList>
            <person name="Kimball J.A."/>
            <person name="Haas M.W."/>
            <person name="Macchietto M."/>
            <person name="Kono T."/>
            <person name="Duquette J."/>
            <person name="Shao M."/>
        </authorList>
    </citation>
    <scope>NUCLEOTIDE SEQUENCE</scope>
    <source>
        <tissue evidence="2">Fresh leaf tissue</tissue>
    </source>
</reference>
<accession>A0A8J5WCC2</accession>
<sequence length="89" mass="9707">MEVPEAMVLEILATDEESPMARLPPRIRRRLLRAGGGAPTAAEEIEAKFSEAHLRRSMTSAASTPTAISPSSTLLRWRPSRNRSTCSSS</sequence>
<comment type="caution">
    <text evidence="2">The sequence shown here is derived from an EMBL/GenBank/DDBJ whole genome shotgun (WGS) entry which is preliminary data.</text>
</comment>
<evidence type="ECO:0000313" key="3">
    <source>
        <dbReference type="Proteomes" id="UP000729402"/>
    </source>
</evidence>
<organism evidence="2 3">
    <name type="scientific">Zizania palustris</name>
    <name type="common">Northern wild rice</name>
    <dbReference type="NCBI Taxonomy" id="103762"/>
    <lineage>
        <taxon>Eukaryota</taxon>
        <taxon>Viridiplantae</taxon>
        <taxon>Streptophyta</taxon>
        <taxon>Embryophyta</taxon>
        <taxon>Tracheophyta</taxon>
        <taxon>Spermatophyta</taxon>
        <taxon>Magnoliopsida</taxon>
        <taxon>Liliopsida</taxon>
        <taxon>Poales</taxon>
        <taxon>Poaceae</taxon>
        <taxon>BOP clade</taxon>
        <taxon>Oryzoideae</taxon>
        <taxon>Oryzeae</taxon>
        <taxon>Zizaniinae</taxon>
        <taxon>Zizania</taxon>
    </lineage>
</organism>
<feature type="region of interest" description="Disordered" evidence="1">
    <location>
        <begin position="56"/>
        <end position="89"/>
    </location>
</feature>
<evidence type="ECO:0000256" key="1">
    <source>
        <dbReference type="SAM" id="MobiDB-lite"/>
    </source>
</evidence>
<dbReference type="Proteomes" id="UP000729402">
    <property type="component" value="Unassembled WGS sequence"/>
</dbReference>
<dbReference type="AlphaFoldDB" id="A0A8J5WCC2"/>
<feature type="compositionally biased region" description="Low complexity" evidence="1">
    <location>
        <begin position="57"/>
        <end position="73"/>
    </location>
</feature>
<evidence type="ECO:0000313" key="2">
    <source>
        <dbReference type="EMBL" id="KAG8088163.1"/>
    </source>
</evidence>